<dbReference type="Pfam" id="PF07721">
    <property type="entry name" value="TPR_4"/>
    <property type="match status" value="1"/>
</dbReference>
<feature type="repeat" description="TPR" evidence="2">
    <location>
        <begin position="118"/>
        <end position="151"/>
    </location>
</feature>
<feature type="region of interest" description="Disordered" evidence="3">
    <location>
        <begin position="2705"/>
        <end position="2739"/>
    </location>
</feature>
<dbReference type="InterPro" id="IPR011717">
    <property type="entry name" value="TPR-4"/>
</dbReference>
<feature type="repeat" description="TPR" evidence="2">
    <location>
        <begin position="396"/>
        <end position="429"/>
    </location>
</feature>
<dbReference type="Gene3D" id="2.60.40.1930">
    <property type="match status" value="1"/>
</dbReference>
<dbReference type="InterPro" id="IPR002890">
    <property type="entry name" value="MG2"/>
</dbReference>
<evidence type="ECO:0000259" key="5">
    <source>
        <dbReference type="SMART" id="SM01360"/>
    </source>
</evidence>
<dbReference type="Pfam" id="PF13174">
    <property type="entry name" value="TPR_6"/>
    <property type="match status" value="1"/>
</dbReference>
<dbReference type="PANTHER" id="PTHR40094:SF1">
    <property type="entry name" value="UBIQUITIN DOMAIN-CONTAINING PROTEIN"/>
    <property type="match status" value="1"/>
</dbReference>
<keyword evidence="2" id="KW-0802">TPR repeat</keyword>
<dbReference type="Gene3D" id="1.50.10.20">
    <property type="match status" value="1"/>
</dbReference>
<dbReference type="Pfam" id="PF00207">
    <property type="entry name" value="A2M"/>
    <property type="match status" value="1"/>
</dbReference>
<dbReference type="InterPro" id="IPR011990">
    <property type="entry name" value="TPR-like_helical_dom_sf"/>
</dbReference>
<dbReference type="InterPro" id="IPR019734">
    <property type="entry name" value="TPR_rpt"/>
</dbReference>
<dbReference type="InterPro" id="IPR001599">
    <property type="entry name" value="Macroglobln_a2"/>
</dbReference>
<evidence type="ECO:0000313" key="6">
    <source>
        <dbReference type="EMBL" id="PQO33659.1"/>
    </source>
</evidence>
<feature type="domain" description="Alpha-2-macroglobulin" evidence="5">
    <location>
        <begin position="1484"/>
        <end position="1574"/>
    </location>
</feature>
<dbReference type="Proteomes" id="UP000239388">
    <property type="component" value="Unassembled WGS sequence"/>
</dbReference>
<gene>
    <name evidence="6" type="ORF">C5Y98_15585</name>
</gene>
<dbReference type="Pfam" id="PF13432">
    <property type="entry name" value="TPR_16"/>
    <property type="match status" value="2"/>
</dbReference>
<dbReference type="Gene3D" id="1.25.40.10">
    <property type="entry name" value="Tetratricopeptide repeat domain"/>
    <property type="match status" value="6"/>
</dbReference>
<evidence type="ECO:0000256" key="1">
    <source>
        <dbReference type="ARBA" id="ARBA00010556"/>
    </source>
</evidence>
<dbReference type="InterPro" id="IPR011625">
    <property type="entry name" value="A2M_N_BRD"/>
</dbReference>
<dbReference type="PANTHER" id="PTHR40094">
    <property type="entry name" value="ALPHA-2-MACROGLOBULIN HOMOLOG"/>
    <property type="match status" value="1"/>
</dbReference>
<dbReference type="PROSITE" id="PS50005">
    <property type="entry name" value="TPR"/>
    <property type="match status" value="3"/>
</dbReference>
<dbReference type="Pfam" id="PF01835">
    <property type="entry name" value="MG2"/>
    <property type="match status" value="1"/>
</dbReference>
<dbReference type="SMART" id="SM01359">
    <property type="entry name" value="A2M_N_2"/>
    <property type="match status" value="1"/>
</dbReference>
<accession>A0A2S8FN97</accession>
<name>A0A2S8FN97_9BACT</name>
<organism evidence="6 7">
    <name type="scientific">Blastopirellula marina</name>
    <dbReference type="NCBI Taxonomy" id="124"/>
    <lineage>
        <taxon>Bacteria</taxon>
        <taxon>Pseudomonadati</taxon>
        <taxon>Planctomycetota</taxon>
        <taxon>Planctomycetia</taxon>
        <taxon>Pirellulales</taxon>
        <taxon>Pirellulaceae</taxon>
        <taxon>Blastopirellula</taxon>
    </lineage>
</organism>
<evidence type="ECO:0000256" key="2">
    <source>
        <dbReference type="PROSITE-ProRule" id="PRU00339"/>
    </source>
</evidence>
<feature type="domain" description="Alpha-2-macroglobulin bait region" evidence="4">
    <location>
        <begin position="1084"/>
        <end position="1233"/>
    </location>
</feature>
<evidence type="ECO:0000256" key="3">
    <source>
        <dbReference type="SAM" id="MobiDB-lite"/>
    </source>
</evidence>
<proteinExistence type="inferred from homology"/>
<sequence>MSSHAPPSKILTLGKTFRRSSSSRWRATTIHSNSSLLLPRERTMLALSRTTAWTFVATLLITPLAYAAEGDGKDVTSVDQTLYVLAPAPIRDAMQDRKYDEAIPLIDAELAKDEGDKEQLLYLKGRALHFAGKYEEAVRVFSEQLKRFPDSKWSRKAKFAIGLAHARRGDYRSAEVAYREQATYLLSLDRKEEVADIYLSLAQVAFDCGEETKDQNEYSKALEFYQKGLEVGPKPETQDKINLQIARSHNHLGQQGPAIEVYRKLVADSTDSTVQLTARYELGDLYLKTGQHGEARQTWEDLLALHDGEKSDLLPKAAFRLAETYYFPNPPSDQDLELGVAALKSYLAKYPEHESVPEAHFQLARAYSNRGRGDDAVAALKSFLEIKQFADTDAYADARFLLGSIYAQQNKFDEAVAAWSEYLSKHPTHSKWSEAQQQIINIQYQKAEYAYSEKQYEEARKLWREFLLRYPIDARAQQIQFRIGQSYYDEENWNEAIATWKQLASKFPGTKLAANAQFQIALTTEEKLKKLSDALELYKQLENTPFANAAQQRIRMLTGEQLDVATLRKFRSNQQPSIQLKTRNLEKVTVQIYPIDLETYFRKMQTTGGIESLDIALIDPAETFTFQIPEYAKYRLDTNTVDIPIHRPNGKDGDKLAEAGVVAVTITGEKREATTVVLQSDLDMIVKSSRDEVFVFAQNMRTSKPWENVRLLLSNGSEVFAEATTGEDGVYRAKRDELHGSGDIRVLGVSGGHSAANIVNLNGLEMARGLERRGYLYTDRPAYRPGQLVHLRGIIRHVQDDRYTVPAGQAYELQVIDPRGRSLLVQEVKLNDLGSAGGHLLLPSQSPVGEYQLVMTSVKDKNDVYRGTFQVAEFQLPRIFLDIELEESVYYRGEVVKGKIVAKYYHGDPVIDRNVQYFLDGKQIDAKTDSKGEVAFEMPTRDLRDSKVVQIQARMPGEEALTAKSVFISSVGFTMNASVVRNTYLSGESFDVTAMVKDLEGEPLATDLTLSVLRIASDKAHRSQEVLISKHDLKSNEAGEARQTVMLEKGGRYILRFTGVDRFEHDISAQAAVNISDENDRIRLHILADRHLLKAGEKASIHVHWRGEPTLALVTFEGSKILDYRLIELNNGQNDLKFDVDTFLAPNFQLAIAAMTDVSDKEIAEEGKPTPLRFHTADSEFQVERDLKIELKLPENARPGETVKAILRTTDALGNPLPAELSLALVEKSLLDQFPPTWAKPSDFWQGNARVFAMRATSSIDFHYQPATEQINKRLLEESERLLAENERREELGEFARAAERSFDMPAAEVPPTDAYVGDRAAGTAGRYGYYEGNAGMGGYGGVPNSAPISSQMPGVWSAEPQSAMSGRFEKDAARKQSQRAAAVLSIDSLYAADQATLNYRNQAVDKSFTWEGARAIRQQTWYWDTDGNSKLGLQVIDANGRYSNRAIALQQGGEANQQLLIAYVADAQKRGETILAGLPQQETAFWEPNLTTDQQGKATVEITLPPNSTTWKLLAKGITVETLAGEADAELTVAKPLFADLKLPLALQSGDTIQIPVRVFKKDGQPGKVELELEIAIGEKKVTQSKSIEFQENNEHDLLIPLEIDPQAVQSASSAEAAFQLTVKSGDLVDVVQRTVPIRQRTYRVVRSAAGKAASDMTAIVSYPEGMPWENPQLEIIIGPNVRSDLLSVLSPPAMPIYRCGTVSSTPIDTTTSDILAGVALEKLLSQSPDGGGPALDTVKSSVDASIASLIVMQNDEGGFSWSGAQTGTNRYSTARAVWALADAKKAGHRVDTDLLQKSVHALKNEIPKLAVGDYDSKATILHALTVAGSGDFSLANQLHRNRPSLSAAGCAYLALTFAEMDRTDTAREMAELAKSKLGQKDVAGWNSSTVEAKALYALSVWETQPKSPEMAKIAKDVLEQRTGHRWQPDKATGPAMLAICGWTADHQLAADEYQLTILVNDKEVETLKIDAKSITQSVSIPADLLKREKQETVRFQLTGRGEFTYRCQLSADVPLDKLKSNTSRWYLRRYYDPAPIRFDGQEIPSGFGVVSGSYQSFRNDLSQLPAAERGKVRLHLYRSNVRNDDDEQQMEYIVITEPIPAGATIDPNSLRGDYERYEIHPGYVLFYVGPSRGSRSIYYDLVGIQPGDFYIGPTLAQDVYQPESLAVGEAKSIKVLPAGDKSGDEYRLTPQELFELGKRKFAKGDIADAEKNLTELFSNWALHNDPFRETVKMLFDIHLQQDHPADAVKYFEILIEKFPNEQIPFAKLLKVGDAYNKLGEYERGYLVFRATVEANFMVESQVAGFLVDKGEIIRSIKVMEELLRDTPQEPYAAIAEYALATDVYTNAANAAASKEGKELRLNKVHFQKKSLQMLEQFLTTHPEDPADDEAAFALASGMTELEQYDQTIKLCEKYSARYPKSEHLSSYWYLTAFCHFALSQPQDALQMSAKVAESVPVSAQNSDSVAAQNRWRAIYIMGQIHHSLNQAAQAIDDYQQVKDRFIDAAQAIEYFTRQDISLDEVTSFLPTEKVALKLDYRNVKNCEVKVYRIDLMKFGLMQRNLQKITTINLAGIQPLHETTIDLGDGKDYQNKQRTIPLPVTEEGAYLIVARADNLHASGLVLVSPLKLDVSEDAVSGRVRVTVKDKAKDHYVDDVHVKVIGTHNADFVSGETDLRGIFIGDGIQGRTTVIAQAEKGEYAFFRGTTDLGPNQPQTPNRNQPEQVQQMEQKAMPGKPMGQTDAKEELLRGIQSGNGIIQQEQRRNLDRFYRNDFKGGIKNFKF</sequence>
<comment type="similarity">
    <text evidence="1">Belongs to the protease inhibitor I39 (alpha-2-macroglobulin) family. Bacterial alpha-2-macroglobulin subfamily.</text>
</comment>
<dbReference type="SMART" id="SM00028">
    <property type="entry name" value="TPR"/>
    <property type="match status" value="10"/>
</dbReference>
<feature type="compositionally biased region" description="Low complexity" evidence="3">
    <location>
        <begin position="2710"/>
        <end position="2723"/>
    </location>
</feature>
<dbReference type="InterPro" id="IPR008930">
    <property type="entry name" value="Terpenoid_cyclase/PrenylTrfase"/>
</dbReference>
<dbReference type="EMBL" id="PUIB01000017">
    <property type="protein sequence ID" value="PQO33659.1"/>
    <property type="molecule type" value="Genomic_DNA"/>
</dbReference>
<feature type="repeat" description="TPR" evidence="2">
    <location>
        <begin position="202"/>
        <end position="235"/>
    </location>
</feature>
<dbReference type="Pfam" id="PF07703">
    <property type="entry name" value="A2M_BRD"/>
    <property type="match status" value="1"/>
</dbReference>
<dbReference type="InterPro" id="IPR051802">
    <property type="entry name" value="YfhM-like"/>
</dbReference>
<evidence type="ECO:0000259" key="4">
    <source>
        <dbReference type="SMART" id="SM01359"/>
    </source>
</evidence>
<dbReference type="SUPFAM" id="SSF48452">
    <property type="entry name" value="TPR-like"/>
    <property type="match status" value="4"/>
</dbReference>
<dbReference type="SMART" id="SM01360">
    <property type="entry name" value="A2M"/>
    <property type="match status" value="1"/>
</dbReference>
<reference evidence="6 7" key="1">
    <citation type="submission" date="2018-02" db="EMBL/GenBank/DDBJ databases">
        <title>Comparative genomes isolates from brazilian mangrove.</title>
        <authorList>
            <person name="Araujo J.E."/>
            <person name="Taketani R.G."/>
            <person name="Silva M.C.P."/>
            <person name="Loureco M.V."/>
            <person name="Andreote F.D."/>
        </authorList>
    </citation>
    <scope>NUCLEOTIDE SEQUENCE [LARGE SCALE GENOMIC DNA]</scope>
    <source>
        <strain evidence="6 7">NAP PRIS-MGV</strain>
    </source>
</reference>
<dbReference type="GO" id="GO:0004866">
    <property type="term" value="F:endopeptidase inhibitor activity"/>
    <property type="evidence" value="ECO:0007669"/>
    <property type="project" value="InterPro"/>
</dbReference>
<dbReference type="GO" id="GO:0042802">
    <property type="term" value="F:identical protein binding"/>
    <property type="evidence" value="ECO:0007669"/>
    <property type="project" value="InterPro"/>
</dbReference>
<comment type="caution">
    <text evidence="6">The sequence shown here is derived from an EMBL/GenBank/DDBJ whole genome shotgun (WGS) entry which is preliminary data.</text>
</comment>
<dbReference type="SUPFAM" id="SSF48239">
    <property type="entry name" value="Terpenoid cyclases/Protein prenyltransferases"/>
    <property type="match status" value="1"/>
</dbReference>
<evidence type="ECO:0000313" key="7">
    <source>
        <dbReference type="Proteomes" id="UP000239388"/>
    </source>
</evidence>
<protein>
    <submittedName>
        <fullName evidence="6">Uncharacterized protein</fullName>
    </submittedName>
</protein>